<dbReference type="InterPro" id="IPR002327">
    <property type="entry name" value="Cyt_c_1A/1B"/>
</dbReference>
<keyword evidence="3 6" id="KW-0479">Metal-binding</keyword>
<dbReference type="Gene3D" id="1.10.760.10">
    <property type="entry name" value="Cytochrome c-like domain"/>
    <property type="match status" value="1"/>
</dbReference>
<protein>
    <recommendedName>
        <fullName evidence="8">Cytochrome c domain-containing protein</fullName>
    </recommendedName>
</protein>
<evidence type="ECO:0000256" key="7">
    <source>
        <dbReference type="SAM" id="SignalP"/>
    </source>
</evidence>
<sequence>MRLFCVLLLGVLGLSAGAQAQSVARGQALFESRCVACHSLDANRVGPALRGVVGRTAGKAKDYFYSEAMAAATHVWDVPQLKAWLTNPETVVPGQDMNYRLDIAQDRDDVVAYLASVSTANPAPPFLPLPRK</sequence>
<evidence type="ECO:0000313" key="9">
    <source>
        <dbReference type="EMBL" id="APW43667.1"/>
    </source>
</evidence>
<dbReference type="InterPro" id="IPR036909">
    <property type="entry name" value="Cyt_c-like_dom_sf"/>
</dbReference>
<feature type="chain" id="PRO_5010385054" description="Cytochrome c domain-containing protein" evidence="7">
    <location>
        <begin position="21"/>
        <end position="132"/>
    </location>
</feature>
<evidence type="ECO:0000256" key="6">
    <source>
        <dbReference type="PROSITE-ProRule" id="PRU00433"/>
    </source>
</evidence>
<dbReference type="PRINTS" id="PR00604">
    <property type="entry name" value="CYTCHRMECIAB"/>
</dbReference>
<evidence type="ECO:0000256" key="2">
    <source>
        <dbReference type="ARBA" id="ARBA00022617"/>
    </source>
</evidence>
<gene>
    <name evidence="9" type="ORF">RS694_14745</name>
</gene>
<dbReference type="SUPFAM" id="SSF46626">
    <property type="entry name" value="Cytochrome c"/>
    <property type="match status" value="1"/>
</dbReference>
<accession>A0A1P8KCA8</accession>
<evidence type="ECO:0000256" key="1">
    <source>
        <dbReference type="ARBA" id="ARBA00022448"/>
    </source>
</evidence>
<evidence type="ECO:0000256" key="3">
    <source>
        <dbReference type="ARBA" id="ARBA00022723"/>
    </source>
</evidence>
<dbReference type="RefSeq" id="WP_051392058.1">
    <property type="nucleotide sequence ID" value="NZ_CP019239.1"/>
</dbReference>
<feature type="signal peptide" evidence="7">
    <location>
        <begin position="1"/>
        <end position="20"/>
    </location>
</feature>
<reference evidence="9 10" key="1">
    <citation type="submission" date="2017-01" db="EMBL/GenBank/DDBJ databases">
        <authorList>
            <person name="Mah S.A."/>
            <person name="Swanson W.J."/>
            <person name="Moy G.W."/>
            <person name="Vacquier V.D."/>
        </authorList>
    </citation>
    <scope>NUCLEOTIDE SEQUENCE [LARGE SCALE GENOMIC DNA]</scope>
    <source>
        <strain evidence="9 10">DSM 22694</strain>
    </source>
</reference>
<dbReference type="Pfam" id="PF00034">
    <property type="entry name" value="Cytochrom_C"/>
    <property type="match status" value="1"/>
</dbReference>
<dbReference type="GO" id="GO:0046872">
    <property type="term" value="F:metal ion binding"/>
    <property type="evidence" value="ECO:0007669"/>
    <property type="project" value="UniProtKB-KW"/>
</dbReference>
<dbReference type="KEGG" id="rsb:RS694_14745"/>
<dbReference type="PROSITE" id="PS51007">
    <property type="entry name" value="CYTC"/>
    <property type="match status" value="1"/>
</dbReference>
<keyword evidence="4" id="KW-0249">Electron transport</keyword>
<keyword evidence="1" id="KW-0813">Transport</keyword>
<keyword evidence="2 6" id="KW-0349">Heme</keyword>
<organism evidence="9 10">
    <name type="scientific">Rhodoferax saidenbachensis</name>
    <dbReference type="NCBI Taxonomy" id="1484693"/>
    <lineage>
        <taxon>Bacteria</taxon>
        <taxon>Pseudomonadati</taxon>
        <taxon>Pseudomonadota</taxon>
        <taxon>Betaproteobacteria</taxon>
        <taxon>Burkholderiales</taxon>
        <taxon>Comamonadaceae</taxon>
        <taxon>Rhodoferax</taxon>
    </lineage>
</organism>
<proteinExistence type="predicted"/>
<dbReference type="InterPro" id="IPR009056">
    <property type="entry name" value="Cyt_c-like_dom"/>
</dbReference>
<feature type="domain" description="Cytochrome c" evidence="8">
    <location>
        <begin position="21"/>
        <end position="118"/>
    </location>
</feature>
<dbReference type="STRING" id="1484693.RS694_14745"/>
<name>A0A1P8KCA8_9BURK</name>
<dbReference type="eggNOG" id="COG3474">
    <property type="taxonomic scope" value="Bacteria"/>
</dbReference>
<dbReference type="Proteomes" id="UP000186110">
    <property type="component" value="Chromosome"/>
</dbReference>
<evidence type="ECO:0000313" key="10">
    <source>
        <dbReference type="Proteomes" id="UP000186110"/>
    </source>
</evidence>
<dbReference type="EMBL" id="CP019239">
    <property type="protein sequence ID" value="APW43667.1"/>
    <property type="molecule type" value="Genomic_DNA"/>
</dbReference>
<evidence type="ECO:0000256" key="5">
    <source>
        <dbReference type="ARBA" id="ARBA00023004"/>
    </source>
</evidence>
<evidence type="ECO:0000256" key="4">
    <source>
        <dbReference type="ARBA" id="ARBA00022982"/>
    </source>
</evidence>
<dbReference type="GO" id="GO:0009055">
    <property type="term" value="F:electron transfer activity"/>
    <property type="evidence" value="ECO:0007669"/>
    <property type="project" value="InterPro"/>
</dbReference>
<dbReference type="AlphaFoldDB" id="A0A1P8KCA8"/>
<keyword evidence="10" id="KW-1185">Reference proteome</keyword>
<dbReference type="PANTHER" id="PTHR11961">
    <property type="entry name" value="CYTOCHROME C"/>
    <property type="match status" value="1"/>
</dbReference>
<evidence type="ECO:0000259" key="8">
    <source>
        <dbReference type="PROSITE" id="PS51007"/>
    </source>
</evidence>
<dbReference type="GO" id="GO:0020037">
    <property type="term" value="F:heme binding"/>
    <property type="evidence" value="ECO:0007669"/>
    <property type="project" value="InterPro"/>
</dbReference>
<keyword evidence="5 6" id="KW-0408">Iron</keyword>
<keyword evidence="7" id="KW-0732">Signal</keyword>